<dbReference type="Proteomes" id="UP001307760">
    <property type="component" value="Unassembled WGS sequence"/>
</dbReference>
<name>A0ABU7NKT7_9ACTN</name>
<evidence type="ECO:0000256" key="1">
    <source>
        <dbReference type="SAM" id="MobiDB-lite"/>
    </source>
</evidence>
<sequence>MESLTLTQIWPLLSLAQQQAVMALALTGDHQEAADSLGLTLIAFSGRLKNARRRVFQLWYEHETPPRRRRLDKRVLTHSGTWQGRRLLTESDLERLRSRRNNGATLQALSEETGYSKAGLSNLLAGKRKPARDRQEAA</sequence>
<feature type="region of interest" description="Disordered" evidence="1">
    <location>
        <begin position="119"/>
        <end position="138"/>
    </location>
</feature>
<evidence type="ECO:0000313" key="3">
    <source>
        <dbReference type="Proteomes" id="UP001307760"/>
    </source>
</evidence>
<keyword evidence="3" id="KW-1185">Reference proteome</keyword>
<reference evidence="2 3" key="1">
    <citation type="submission" date="2023-12" db="EMBL/GenBank/DDBJ databases">
        <title>30 novel species of actinomycetes from the DSMZ collection.</title>
        <authorList>
            <person name="Nouioui I."/>
        </authorList>
    </citation>
    <scope>NUCLEOTIDE SEQUENCE [LARGE SCALE GENOMIC DNA]</scope>
    <source>
        <strain evidence="2 3">DSM 41528</strain>
    </source>
</reference>
<dbReference type="RefSeq" id="WP_330821141.1">
    <property type="nucleotide sequence ID" value="NZ_JAZBJP010000002.1"/>
</dbReference>
<evidence type="ECO:0000313" key="2">
    <source>
        <dbReference type="EMBL" id="MEE4419487.1"/>
    </source>
</evidence>
<proteinExistence type="predicted"/>
<comment type="caution">
    <text evidence="2">The sequence shown here is derived from an EMBL/GenBank/DDBJ whole genome shotgun (WGS) entry which is preliminary data.</text>
</comment>
<protein>
    <recommendedName>
        <fullName evidence="4">HTH cro/C1-type domain-containing protein</fullName>
    </recommendedName>
</protein>
<gene>
    <name evidence="2" type="ORF">V2J85_08995</name>
</gene>
<organism evidence="2 3">
    <name type="scientific">Streptomyces bugieae</name>
    <dbReference type="NCBI Taxonomy" id="3098223"/>
    <lineage>
        <taxon>Bacteria</taxon>
        <taxon>Bacillati</taxon>
        <taxon>Actinomycetota</taxon>
        <taxon>Actinomycetes</taxon>
        <taxon>Kitasatosporales</taxon>
        <taxon>Streptomycetaceae</taxon>
        <taxon>Streptomyces</taxon>
    </lineage>
</organism>
<evidence type="ECO:0008006" key="4">
    <source>
        <dbReference type="Google" id="ProtNLM"/>
    </source>
</evidence>
<accession>A0ABU7NKT7</accession>
<dbReference type="EMBL" id="JAZBJP010000002">
    <property type="protein sequence ID" value="MEE4419487.1"/>
    <property type="molecule type" value="Genomic_DNA"/>
</dbReference>